<proteinExistence type="predicted"/>
<protein>
    <submittedName>
        <fullName evidence="2">Unannotated protein</fullName>
    </submittedName>
</protein>
<dbReference type="AlphaFoldDB" id="A0A6J6BB27"/>
<dbReference type="PROSITE" id="PS50006">
    <property type="entry name" value="FHA_DOMAIN"/>
    <property type="match status" value="1"/>
</dbReference>
<name>A0A6J6BB27_9ZZZZ</name>
<dbReference type="InterPro" id="IPR000253">
    <property type="entry name" value="FHA_dom"/>
</dbReference>
<dbReference type="EMBL" id="CAEZSG010000054">
    <property type="protein sequence ID" value="CAB4535854.1"/>
    <property type="molecule type" value="Genomic_DNA"/>
</dbReference>
<dbReference type="PANTHER" id="PTHR23308">
    <property type="entry name" value="NUCLEAR INHIBITOR OF PROTEIN PHOSPHATASE-1"/>
    <property type="match status" value="1"/>
</dbReference>
<feature type="domain" description="FHA" evidence="1">
    <location>
        <begin position="66"/>
        <end position="115"/>
    </location>
</feature>
<accession>A0A6J6BB27</accession>
<dbReference type="SMART" id="SM00240">
    <property type="entry name" value="FHA"/>
    <property type="match status" value="1"/>
</dbReference>
<evidence type="ECO:0000313" key="2">
    <source>
        <dbReference type="EMBL" id="CAB4535854.1"/>
    </source>
</evidence>
<dbReference type="InterPro" id="IPR008984">
    <property type="entry name" value="SMAD_FHA_dom_sf"/>
</dbReference>
<gene>
    <name evidence="2" type="ORF">UFOPK1413_00465</name>
</gene>
<dbReference type="InterPro" id="IPR050923">
    <property type="entry name" value="Cell_Proc_Reg/RNA_Proc"/>
</dbReference>
<dbReference type="SUPFAM" id="SSF49879">
    <property type="entry name" value="SMAD/FHA domain"/>
    <property type="match status" value="1"/>
</dbReference>
<dbReference type="Gene3D" id="2.60.200.20">
    <property type="match status" value="1"/>
</dbReference>
<sequence>MSDNDDIRNSTEHLGQDFASRLAALEDTATADELAAITALPAGSALLIVRRGPTVGARFLLDTDLTVAGRHPDADIFLDDVTVSRRHAEIMRDGKVFSIRDLNSLNGTYLEGSRTAGGQLQDGSEIQIGKYRMTFYPSRHDLPVSA</sequence>
<organism evidence="2">
    <name type="scientific">freshwater metagenome</name>
    <dbReference type="NCBI Taxonomy" id="449393"/>
    <lineage>
        <taxon>unclassified sequences</taxon>
        <taxon>metagenomes</taxon>
        <taxon>ecological metagenomes</taxon>
    </lineage>
</organism>
<evidence type="ECO:0000259" key="1">
    <source>
        <dbReference type="PROSITE" id="PS50006"/>
    </source>
</evidence>
<dbReference type="Pfam" id="PF00498">
    <property type="entry name" value="FHA"/>
    <property type="match status" value="1"/>
</dbReference>
<reference evidence="2" key="1">
    <citation type="submission" date="2020-05" db="EMBL/GenBank/DDBJ databases">
        <authorList>
            <person name="Chiriac C."/>
            <person name="Salcher M."/>
            <person name="Ghai R."/>
            <person name="Kavagutti S V."/>
        </authorList>
    </citation>
    <scope>NUCLEOTIDE SEQUENCE</scope>
</reference>